<dbReference type="Pfam" id="PF08220">
    <property type="entry name" value="HTH_DeoR"/>
    <property type="match status" value="1"/>
</dbReference>
<evidence type="ECO:0000259" key="4">
    <source>
        <dbReference type="PROSITE" id="PS51000"/>
    </source>
</evidence>
<dbReference type="SUPFAM" id="SSF46785">
    <property type="entry name" value="Winged helix' DNA-binding domain"/>
    <property type="match status" value="1"/>
</dbReference>
<evidence type="ECO:0000313" key="6">
    <source>
        <dbReference type="Proteomes" id="UP001179181"/>
    </source>
</evidence>
<evidence type="ECO:0000256" key="1">
    <source>
        <dbReference type="ARBA" id="ARBA00023015"/>
    </source>
</evidence>
<dbReference type="InterPro" id="IPR001034">
    <property type="entry name" value="DeoR_HTH"/>
</dbReference>
<comment type="caution">
    <text evidence="5">The sequence shown here is derived from an EMBL/GenBank/DDBJ whole genome shotgun (WGS) entry which is preliminary data.</text>
</comment>
<dbReference type="PANTHER" id="PTHR30363">
    <property type="entry name" value="HTH-TYPE TRANSCRIPTIONAL REGULATOR SRLR-RELATED"/>
    <property type="match status" value="1"/>
</dbReference>
<protein>
    <submittedName>
        <fullName evidence="5">DeoR family fructose operon transcriptional repressor</fullName>
    </submittedName>
</protein>
<keyword evidence="3" id="KW-0804">Transcription</keyword>
<dbReference type="RefSeq" id="WP_167272335.1">
    <property type="nucleotide sequence ID" value="NZ_JAASQJ010000003.1"/>
</dbReference>
<dbReference type="PROSITE" id="PS51000">
    <property type="entry name" value="HTH_DEOR_2"/>
    <property type="match status" value="1"/>
</dbReference>
<reference evidence="5 6" key="1">
    <citation type="submission" date="2020-03" db="EMBL/GenBank/DDBJ databases">
        <title>Genomic Encyclopedia of Type Strains, Phase IV (KMG-IV): sequencing the most valuable type-strain genomes for metagenomic binning, comparative biology and taxonomic classification.</title>
        <authorList>
            <person name="Goeker M."/>
        </authorList>
    </citation>
    <scope>NUCLEOTIDE SEQUENCE [LARGE SCALE GENOMIC DNA]</scope>
    <source>
        <strain evidence="5 6">DSM 102865</strain>
    </source>
</reference>
<keyword evidence="2" id="KW-0238">DNA-binding</keyword>
<dbReference type="InterPro" id="IPR036388">
    <property type="entry name" value="WH-like_DNA-bd_sf"/>
</dbReference>
<evidence type="ECO:0000256" key="2">
    <source>
        <dbReference type="ARBA" id="ARBA00023125"/>
    </source>
</evidence>
<dbReference type="Proteomes" id="UP001179181">
    <property type="component" value="Unassembled WGS sequence"/>
</dbReference>
<evidence type="ECO:0000313" key="5">
    <source>
        <dbReference type="EMBL" id="NIJ54335.1"/>
    </source>
</evidence>
<dbReference type="PROSITE" id="PS00894">
    <property type="entry name" value="HTH_DEOR_1"/>
    <property type="match status" value="1"/>
</dbReference>
<dbReference type="SMART" id="SM00420">
    <property type="entry name" value="HTH_DEOR"/>
    <property type="match status" value="1"/>
</dbReference>
<dbReference type="InterPro" id="IPR014036">
    <property type="entry name" value="DeoR-like_C"/>
</dbReference>
<dbReference type="Gene3D" id="3.40.50.1360">
    <property type="match status" value="1"/>
</dbReference>
<dbReference type="PANTHER" id="PTHR30363:SF44">
    <property type="entry name" value="AGA OPERON TRANSCRIPTIONAL REPRESSOR-RELATED"/>
    <property type="match status" value="1"/>
</dbReference>
<dbReference type="SUPFAM" id="SSF100950">
    <property type="entry name" value="NagB/RpiA/CoA transferase-like"/>
    <property type="match status" value="1"/>
</dbReference>
<evidence type="ECO:0000256" key="3">
    <source>
        <dbReference type="ARBA" id="ARBA00023163"/>
    </source>
</evidence>
<keyword evidence="1" id="KW-0805">Transcription regulation</keyword>
<accession>A0ABX0URV2</accession>
<dbReference type="PRINTS" id="PR00037">
    <property type="entry name" value="HTHLACR"/>
</dbReference>
<organism evidence="5 6">
    <name type="scientific">Dyadobacter arcticus</name>
    <dbReference type="NCBI Taxonomy" id="1078754"/>
    <lineage>
        <taxon>Bacteria</taxon>
        <taxon>Pseudomonadati</taxon>
        <taxon>Bacteroidota</taxon>
        <taxon>Cytophagia</taxon>
        <taxon>Cytophagales</taxon>
        <taxon>Spirosomataceae</taxon>
        <taxon>Dyadobacter</taxon>
    </lineage>
</organism>
<keyword evidence="6" id="KW-1185">Reference proteome</keyword>
<dbReference type="InterPro" id="IPR050313">
    <property type="entry name" value="Carb_Metab_HTH_regulators"/>
</dbReference>
<dbReference type="InterPro" id="IPR018356">
    <property type="entry name" value="Tscrpt_reg_HTH_DeoR_CS"/>
</dbReference>
<dbReference type="InterPro" id="IPR036390">
    <property type="entry name" value="WH_DNA-bd_sf"/>
</dbReference>
<name>A0ABX0URV2_9BACT</name>
<dbReference type="InterPro" id="IPR037171">
    <property type="entry name" value="NagB/RpiA_transferase-like"/>
</dbReference>
<dbReference type="SMART" id="SM01134">
    <property type="entry name" value="DeoRC"/>
    <property type="match status" value="1"/>
</dbReference>
<feature type="domain" description="HTH deoR-type" evidence="4">
    <location>
        <begin position="3"/>
        <end position="58"/>
    </location>
</feature>
<dbReference type="Gene3D" id="1.10.10.10">
    <property type="entry name" value="Winged helix-like DNA-binding domain superfamily/Winged helix DNA-binding domain"/>
    <property type="match status" value="1"/>
</dbReference>
<sequence>MNFQERKKKILTAVYETGSLSVFELSEKLAMSPATIRRDLHDIAEEGLLLRTHGGAMKPENPILTSFVEKAGVRDAQKDRISKLASEQVADGDTIFLDCGSTVFRMCTYLKKKNDIRVITNSLPILAELIDIPSISINLIGGELDKSRKAVHGEKAIQHIDSYHVRKAFVGVDGISAENGLTAHGEHESSITSAFIRNAELVFLLTDSSKIGKDSYIKFAALSDITCLITDSEISAENENKLAKNGLKRLIIAIPGV</sequence>
<dbReference type="EMBL" id="JAASQJ010000003">
    <property type="protein sequence ID" value="NIJ54335.1"/>
    <property type="molecule type" value="Genomic_DNA"/>
</dbReference>
<gene>
    <name evidence="5" type="ORF">FHS68_003517</name>
</gene>
<proteinExistence type="predicted"/>
<dbReference type="Pfam" id="PF00455">
    <property type="entry name" value="DeoRC"/>
    <property type="match status" value="1"/>
</dbReference>